<evidence type="ECO:0000256" key="2">
    <source>
        <dbReference type="SAM" id="Phobius"/>
    </source>
</evidence>
<keyword evidence="2" id="KW-1133">Transmembrane helix</keyword>
<comment type="caution">
    <text evidence="4">The sequence shown here is derived from an EMBL/GenBank/DDBJ whole genome shotgun (WGS) entry which is preliminary data.</text>
</comment>
<keyword evidence="2" id="KW-0472">Membrane</keyword>
<accession>A0A644XBG9</accession>
<evidence type="ECO:0000313" key="4">
    <source>
        <dbReference type="EMBL" id="MPM13469.1"/>
    </source>
</evidence>
<dbReference type="InterPro" id="IPR025330">
    <property type="entry name" value="DUF4236"/>
</dbReference>
<feature type="domain" description="DUF4236" evidence="3">
    <location>
        <begin position="4"/>
        <end position="56"/>
    </location>
</feature>
<keyword evidence="2" id="KW-0812">Transmembrane</keyword>
<name>A0A644XBG9_9ZZZZ</name>
<feature type="region of interest" description="Disordered" evidence="1">
    <location>
        <begin position="58"/>
        <end position="80"/>
    </location>
</feature>
<feature type="transmembrane region" description="Helical" evidence="2">
    <location>
        <begin position="122"/>
        <end position="146"/>
    </location>
</feature>
<dbReference type="EMBL" id="VSSQ01002124">
    <property type="protein sequence ID" value="MPM13469.1"/>
    <property type="molecule type" value="Genomic_DNA"/>
</dbReference>
<feature type="compositionally biased region" description="Polar residues" evidence="1">
    <location>
        <begin position="66"/>
        <end position="75"/>
    </location>
</feature>
<sequence length="343" mass="38470">MGIRMRKSINLGGGFKINLSKSGIGYSWGVPGYRVTRTAKGTTRRTYSIPGTGLSYVDESGRNRNRTPNSGNSVRNVPEPLQPQEQVRNIESAGIDSFKAAEIGNITSAIEKTIRLNKWSTVLIVCAILIPAYPLLVVLPILGIILKIIAHKSGAVQLEYTLDDEKEDEYNRRIGAWQILAEGDKEWQVIQEAQVLNQKVNAGAGRNVKRIVCKIDKATPFYINTNVDTIQIKLNKELLIFLPDKVFIIRKSKVGLINYEDVSIRISQTRFIESAPVPKDAVVVGSTWQYVNKNGTPDRRYRNNRQLPICQYGVVYLTSGTGLNVEMQFSNVNKTQDFEELIR</sequence>
<evidence type="ECO:0000259" key="3">
    <source>
        <dbReference type="Pfam" id="PF14020"/>
    </source>
</evidence>
<dbReference type="AlphaFoldDB" id="A0A644XBG9"/>
<reference evidence="4" key="1">
    <citation type="submission" date="2019-08" db="EMBL/GenBank/DDBJ databases">
        <authorList>
            <person name="Kucharzyk K."/>
            <person name="Murdoch R.W."/>
            <person name="Higgins S."/>
            <person name="Loffler F."/>
        </authorList>
    </citation>
    <scope>NUCLEOTIDE SEQUENCE</scope>
</reference>
<proteinExistence type="predicted"/>
<dbReference type="Pfam" id="PF14020">
    <property type="entry name" value="DUF4236"/>
    <property type="match status" value="1"/>
</dbReference>
<gene>
    <name evidence="4" type="ORF">SDC9_59826</name>
</gene>
<protein>
    <recommendedName>
        <fullName evidence="3">DUF4236 domain-containing protein</fullName>
    </recommendedName>
</protein>
<organism evidence="4">
    <name type="scientific">bioreactor metagenome</name>
    <dbReference type="NCBI Taxonomy" id="1076179"/>
    <lineage>
        <taxon>unclassified sequences</taxon>
        <taxon>metagenomes</taxon>
        <taxon>ecological metagenomes</taxon>
    </lineage>
</organism>
<evidence type="ECO:0000256" key="1">
    <source>
        <dbReference type="SAM" id="MobiDB-lite"/>
    </source>
</evidence>